<dbReference type="EnsemblPlants" id="EMT09538">
    <property type="protein sequence ID" value="EMT09538"/>
    <property type="gene ID" value="F775_42277"/>
</dbReference>
<proteinExistence type="predicted"/>
<evidence type="ECO:0000256" key="3">
    <source>
        <dbReference type="ARBA" id="ARBA00022833"/>
    </source>
</evidence>
<dbReference type="PROSITE" id="PS50089">
    <property type="entry name" value="ZF_RING_2"/>
    <property type="match status" value="2"/>
</dbReference>
<keyword evidence="1" id="KW-0479">Metal-binding</keyword>
<dbReference type="GO" id="GO:0008270">
    <property type="term" value="F:zinc ion binding"/>
    <property type="evidence" value="ECO:0007669"/>
    <property type="project" value="UniProtKB-KW"/>
</dbReference>
<keyword evidence="3" id="KW-0862">Zinc</keyword>
<evidence type="ECO:0000256" key="2">
    <source>
        <dbReference type="ARBA" id="ARBA00022771"/>
    </source>
</evidence>
<dbReference type="GO" id="GO:0016567">
    <property type="term" value="P:protein ubiquitination"/>
    <property type="evidence" value="ECO:0007669"/>
    <property type="project" value="TreeGrafter"/>
</dbReference>
<dbReference type="PANTHER" id="PTHR15710">
    <property type="entry name" value="E3 UBIQUITIN-PROTEIN LIGASE PRAJA"/>
    <property type="match status" value="1"/>
</dbReference>
<name>M8C2Z6_AEGTA</name>
<organism evidence="5">
    <name type="scientific">Aegilops tauschii</name>
    <name type="common">Tausch's goatgrass</name>
    <name type="synonym">Aegilops squarrosa</name>
    <dbReference type="NCBI Taxonomy" id="37682"/>
    <lineage>
        <taxon>Eukaryota</taxon>
        <taxon>Viridiplantae</taxon>
        <taxon>Streptophyta</taxon>
        <taxon>Embryophyta</taxon>
        <taxon>Tracheophyta</taxon>
        <taxon>Spermatophyta</taxon>
        <taxon>Magnoliopsida</taxon>
        <taxon>Liliopsida</taxon>
        <taxon>Poales</taxon>
        <taxon>Poaceae</taxon>
        <taxon>BOP clade</taxon>
        <taxon>Pooideae</taxon>
        <taxon>Triticodae</taxon>
        <taxon>Triticeae</taxon>
        <taxon>Triticinae</taxon>
        <taxon>Aegilops</taxon>
    </lineage>
</organism>
<sequence>MADADDPDAPDDPALGEAVAEALKTVEAPSDGQGCPICMEDDGDDDAATTSAGAWKETPCGHRFHGQCVERWLQAKGSCPMCRHQVVTMPAAAASSTSSDVFAGEVADAAPVIRWVMVQVQVHVCEELPALKGEANTNDVTTHVSVAGPLTVAVAESLKTVDAPSDGHDCPICMEDDNSAAWKETPCEHRFHGRCVERWLQAKGSCPMCRRQLVTMPAAAAPSTAGFSDLELDAIVDLVNY</sequence>
<evidence type="ECO:0000256" key="1">
    <source>
        <dbReference type="ARBA" id="ARBA00022723"/>
    </source>
</evidence>
<dbReference type="Gene3D" id="3.30.40.10">
    <property type="entry name" value="Zinc/RING finger domain, C3HC4 (zinc finger)"/>
    <property type="match status" value="2"/>
</dbReference>
<dbReference type="PANTHER" id="PTHR15710:SF88">
    <property type="entry name" value="RING-TYPE DOMAIN-CONTAINING PROTEIN"/>
    <property type="match status" value="1"/>
</dbReference>
<accession>M8C2Z6</accession>
<feature type="domain" description="RING-type" evidence="4">
    <location>
        <begin position="35"/>
        <end position="83"/>
    </location>
</feature>
<dbReference type="InterPro" id="IPR013083">
    <property type="entry name" value="Znf_RING/FYVE/PHD"/>
</dbReference>
<keyword evidence="2" id="KW-0863">Zinc-finger</keyword>
<protein>
    <recommendedName>
        <fullName evidence="4">RING-type domain-containing protein</fullName>
    </recommendedName>
</protein>
<dbReference type="SMART" id="SM00184">
    <property type="entry name" value="RING"/>
    <property type="match status" value="2"/>
</dbReference>
<feature type="domain" description="RING-type" evidence="4">
    <location>
        <begin position="170"/>
        <end position="210"/>
    </location>
</feature>
<dbReference type="GO" id="GO:0005737">
    <property type="term" value="C:cytoplasm"/>
    <property type="evidence" value="ECO:0007669"/>
    <property type="project" value="TreeGrafter"/>
</dbReference>
<dbReference type="Pfam" id="PF13639">
    <property type="entry name" value="zf-RING_2"/>
    <property type="match status" value="2"/>
</dbReference>
<evidence type="ECO:0000313" key="5">
    <source>
        <dbReference type="EnsemblPlants" id="EMT09538"/>
    </source>
</evidence>
<dbReference type="AlphaFoldDB" id="M8C2Z6"/>
<dbReference type="SUPFAM" id="SSF57850">
    <property type="entry name" value="RING/U-box"/>
    <property type="match status" value="2"/>
</dbReference>
<reference evidence="5" key="1">
    <citation type="submission" date="2015-06" db="UniProtKB">
        <authorList>
            <consortium name="EnsemblPlants"/>
        </authorList>
    </citation>
    <scope>IDENTIFICATION</scope>
</reference>
<dbReference type="InterPro" id="IPR001841">
    <property type="entry name" value="Znf_RING"/>
</dbReference>
<evidence type="ECO:0000259" key="4">
    <source>
        <dbReference type="PROSITE" id="PS50089"/>
    </source>
</evidence>
<dbReference type="GO" id="GO:0061630">
    <property type="term" value="F:ubiquitin protein ligase activity"/>
    <property type="evidence" value="ECO:0007669"/>
    <property type="project" value="TreeGrafter"/>
</dbReference>